<feature type="region of interest" description="Disordered" evidence="1">
    <location>
        <begin position="1"/>
        <end position="40"/>
    </location>
</feature>
<feature type="compositionally biased region" description="Pro residues" evidence="1">
    <location>
        <begin position="638"/>
        <end position="650"/>
    </location>
</feature>
<feature type="region of interest" description="Disordered" evidence="1">
    <location>
        <begin position="631"/>
        <end position="657"/>
    </location>
</feature>
<accession>A0A8K0T327</accession>
<feature type="compositionally biased region" description="Basic and acidic residues" evidence="1">
    <location>
        <begin position="699"/>
        <end position="711"/>
    </location>
</feature>
<evidence type="ECO:0000259" key="2">
    <source>
        <dbReference type="Pfam" id="PF14661"/>
    </source>
</evidence>
<feature type="region of interest" description="Disordered" evidence="1">
    <location>
        <begin position="465"/>
        <end position="584"/>
    </location>
</feature>
<feature type="compositionally biased region" description="Polar residues" evidence="1">
    <location>
        <begin position="744"/>
        <end position="753"/>
    </location>
</feature>
<evidence type="ECO:0000313" key="3">
    <source>
        <dbReference type="EMBL" id="KAH7324748.1"/>
    </source>
</evidence>
<feature type="compositionally biased region" description="Acidic residues" evidence="1">
    <location>
        <begin position="570"/>
        <end position="579"/>
    </location>
</feature>
<dbReference type="OrthoDB" id="5575722at2759"/>
<feature type="region of interest" description="Disordered" evidence="1">
    <location>
        <begin position="729"/>
        <end position="753"/>
    </location>
</feature>
<feature type="region of interest" description="Disordered" evidence="1">
    <location>
        <begin position="672"/>
        <end position="714"/>
    </location>
</feature>
<comment type="caution">
    <text evidence="3">The sequence shown here is derived from an EMBL/GenBank/DDBJ whole genome shotgun (WGS) entry which is preliminary data.</text>
</comment>
<name>A0A8K0T327_9HYPO</name>
<dbReference type="EMBL" id="JAGPNK010000003">
    <property type="protein sequence ID" value="KAH7324748.1"/>
    <property type="molecule type" value="Genomic_DNA"/>
</dbReference>
<evidence type="ECO:0000313" key="4">
    <source>
        <dbReference type="Proteomes" id="UP000813444"/>
    </source>
</evidence>
<evidence type="ECO:0000256" key="1">
    <source>
        <dbReference type="SAM" id="MobiDB-lite"/>
    </source>
</evidence>
<gene>
    <name evidence="3" type="ORF">B0I35DRAFT_388717</name>
</gene>
<sequence>MSSSSRLQQSRPRLGRPQVANTTKPLQAQQPSGVFNPSPSNPGTVSSLSVFLTSLKLLDLDLLPDWPGISAQTFATTGPAAATQGHKKRVQCVEWALFQLFSLWDPEETKTRLKPFFPPLDQVQSINLRAALLRALEQAKKNGVLGRDAVLRKTMLDECKGERLEEVLASFSIAVLKKVVADDLAASGLHHALAVSLALENRGYREDKTELEVLNIAHRVKLRKLLERRGAARTRYRDFSDMLSVKERAFARRGEEIRARQHGMSNLSSDAKSEMRRMVRNNWTGDEHWMETLLYGTAAVDKERLMAMPFDRVWRRVQQGRLADLEEDSGGLLEQLDARVAMQNKRLEKWRSMRRNMSGGQPDMSSPSKPKNPKRSTKGIDLGFGAHESLHMGRVSPRKPTGPVQLNSEYINLVQDLKNGLDKMNKRASDPMAFLRCNAAHQTPDVDAYAGPDMVNDGAISDLSDFEDEEAGPSLNDGPSQKSTKPQVSRRLPARPKLSYPDGPSLRTSSSIASLRRRSTMPDEDFDIEMPDIQTRISPTRQDVEMKAAVPRVAPEVKRRRVTPPKIEKEEEWDSDPYDNELASPTQNQADYILESMNQASPSPLRPRPRPALSLAERTRLSMARGSAIFLQDEEPELPPVVTPDPPAPIPEEGGVKLTVGEPEDLISRTRRSMAGFEKAKQKAQLERRRSQRRSKLPPRREGSYFPKVDEDTQEQTLLLTEELIGEEDMEAVFRSRPKIKASPLQSPTREWD</sequence>
<dbReference type="Pfam" id="PF14661">
    <property type="entry name" value="HAUS6_N"/>
    <property type="match status" value="1"/>
</dbReference>
<protein>
    <submittedName>
        <fullName evidence="3">HAUS augmin-like complex subunit 6 N-terminus-domain-containing protein</fullName>
    </submittedName>
</protein>
<feature type="region of interest" description="Disordered" evidence="1">
    <location>
        <begin position="351"/>
        <end position="379"/>
    </location>
</feature>
<keyword evidence="4" id="KW-1185">Reference proteome</keyword>
<feature type="compositionally biased region" description="Polar residues" evidence="1">
    <location>
        <begin position="19"/>
        <end position="40"/>
    </location>
</feature>
<proteinExistence type="predicted"/>
<dbReference type="AlphaFoldDB" id="A0A8K0T327"/>
<feature type="compositionally biased region" description="Low complexity" evidence="1">
    <location>
        <begin position="1"/>
        <end position="18"/>
    </location>
</feature>
<dbReference type="InterPro" id="IPR028163">
    <property type="entry name" value="HAUS_6_N"/>
</dbReference>
<feature type="domain" description="HAUS augmin-like complex subunit 6 N-terminal" evidence="2">
    <location>
        <begin position="51"/>
        <end position="284"/>
    </location>
</feature>
<reference evidence="3" key="1">
    <citation type="journal article" date="2021" name="Nat. Commun.">
        <title>Genetic determinants of endophytism in the Arabidopsis root mycobiome.</title>
        <authorList>
            <person name="Mesny F."/>
            <person name="Miyauchi S."/>
            <person name="Thiergart T."/>
            <person name="Pickel B."/>
            <person name="Atanasova L."/>
            <person name="Karlsson M."/>
            <person name="Huettel B."/>
            <person name="Barry K.W."/>
            <person name="Haridas S."/>
            <person name="Chen C."/>
            <person name="Bauer D."/>
            <person name="Andreopoulos W."/>
            <person name="Pangilinan J."/>
            <person name="LaButti K."/>
            <person name="Riley R."/>
            <person name="Lipzen A."/>
            <person name="Clum A."/>
            <person name="Drula E."/>
            <person name="Henrissat B."/>
            <person name="Kohler A."/>
            <person name="Grigoriev I.V."/>
            <person name="Martin F.M."/>
            <person name="Hacquard S."/>
        </authorList>
    </citation>
    <scope>NUCLEOTIDE SEQUENCE</scope>
    <source>
        <strain evidence="3">MPI-CAGE-CH-0235</strain>
    </source>
</reference>
<dbReference type="Proteomes" id="UP000813444">
    <property type="component" value="Unassembled WGS sequence"/>
</dbReference>
<feature type="compositionally biased region" description="Polar residues" evidence="1">
    <location>
        <begin position="477"/>
        <end position="487"/>
    </location>
</feature>
<organism evidence="3 4">
    <name type="scientific">Stachybotrys elegans</name>
    <dbReference type="NCBI Taxonomy" id="80388"/>
    <lineage>
        <taxon>Eukaryota</taxon>
        <taxon>Fungi</taxon>
        <taxon>Dikarya</taxon>
        <taxon>Ascomycota</taxon>
        <taxon>Pezizomycotina</taxon>
        <taxon>Sordariomycetes</taxon>
        <taxon>Hypocreomycetidae</taxon>
        <taxon>Hypocreales</taxon>
        <taxon>Stachybotryaceae</taxon>
        <taxon>Stachybotrys</taxon>
    </lineage>
</organism>
<feature type="compositionally biased region" description="Basic and acidic residues" evidence="1">
    <location>
        <begin position="678"/>
        <end position="689"/>
    </location>
</feature>